<accession>A0ABS2LAI6</accession>
<keyword evidence="3" id="KW-1185">Reference proteome</keyword>
<gene>
    <name evidence="2" type="ORF">JOD49_000363</name>
</gene>
<evidence type="ECO:0000313" key="2">
    <source>
        <dbReference type="EMBL" id="MBM7477443.1"/>
    </source>
</evidence>
<reference evidence="2 3" key="1">
    <citation type="submission" date="2021-01" db="EMBL/GenBank/DDBJ databases">
        <title>Sequencing the genomes of 1000 actinobacteria strains.</title>
        <authorList>
            <person name="Klenk H.-P."/>
        </authorList>
    </citation>
    <scope>NUCLEOTIDE SEQUENCE [LARGE SCALE GENOMIC DNA]</scope>
    <source>
        <strain evidence="2 3">DSM 46000</strain>
    </source>
</reference>
<sequence length="53" mass="5137">MTVPSARAWPVTAAPGVRGAVGQGARGAGPDTPGTRTERALPGAARPAGMLVA</sequence>
<proteinExistence type="predicted"/>
<name>A0ABS2LAI6_9CELL</name>
<dbReference type="EMBL" id="JAFBBO010000001">
    <property type="protein sequence ID" value="MBM7477443.1"/>
    <property type="molecule type" value="Genomic_DNA"/>
</dbReference>
<evidence type="ECO:0000256" key="1">
    <source>
        <dbReference type="SAM" id="MobiDB-lite"/>
    </source>
</evidence>
<protein>
    <submittedName>
        <fullName evidence="2">Uncharacterized protein</fullName>
    </submittedName>
</protein>
<dbReference type="Proteomes" id="UP000698059">
    <property type="component" value="Unassembled WGS sequence"/>
</dbReference>
<evidence type="ECO:0000313" key="3">
    <source>
        <dbReference type="Proteomes" id="UP000698059"/>
    </source>
</evidence>
<organism evidence="2 3">
    <name type="scientific">Oerskovia jenensis</name>
    <dbReference type="NCBI Taxonomy" id="162169"/>
    <lineage>
        <taxon>Bacteria</taxon>
        <taxon>Bacillati</taxon>
        <taxon>Actinomycetota</taxon>
        <taxon>Actinomycetes</taxon>
        <taxon>Micrococcales</taxon>
        <taxon>Cellulomonadaceae</taxon>
        <taxon>Oerskovia</taxon>
    </lineage>
</organism>
<feature type="region of interest" description="Disordered" evidence="1">
    <location>
        <begin position="17"/>
        <end position="53"/>
    </location>
</feature>
<comment type="caution">
    <text evidence="2">The sequence shown here is derived from an EMBL/GenBank/DDBJ whole genome shotgun (WGS) entry which is preliminary data.</text>
</comment>